<feature type="compositionally biased region" description="Basic residues" evidence="2">
    <location>
        <begin position="152"/>
        <end position="163"/>
    </location>
</feature>
<dbReference type="GO" id="GO:0008270">
    <property type="term" value="F:zinc ion binding"/>
    <property type="evidence" value="ECO:0007669"/>
    <property type="project" value="UniProtKB-KW"/>
</dbReference>
<evidence type="ECO:0000256" key="2">
    <source>
        <dbReference type="SAM" id="MobiDB-lite"/>
    </source>
</evidence>
<evidence type="ECO:0000256" key="1">
    <source>
        <dbReference type="PROSITE-ProRule" id="PRU00042"/>
    </source>
</evidence>
<feature type="region of interest" description="Disordered" evidence="2">
    <location>
        <begin position="17"/>
        <end position="41"/>
    </location>
</feature>
<dbReference type="CDD" id="cd05162">
    <property type="entry name" value="PWWP"/>
    <property type="match status" value="1"/>
</dbReference>
<feature type="compositionally biased region" description="Polar residues" evidence="2">
    <location>
        <begin position="433"/>
        <end position="458"/>
    </location>
</feature>
<name>A0A8J2LVF8_9HEXA</name>
<feature type="compositionally biased region" description="Low complexity" evidence="2">
    <location>
        <begin position="695"/>
        <end position="718"/>
    </location>
</feature>
<feature type="compositionally biased region" description="Basic residues" evidence="2">
    <location>
        <begin position="617"/>
        <end position="629"/>
    </location>
</feature>
<sequence>MSNLVWTKLTGSVWWVGEKQEESPEESSKSPKKESSKSPKKEVQVVKFFDGTLHSVSNPKFIVEYEANKEEHIRSGLKLLKKKESMRKEFITDVTEAEKRSGGDENIVEKYSEPVNTTPRKSVVSQIFKTDVVEKKPTLPATPVTPANAGKSAKKNQSPRRSRGPTPQIANDPMKYVCPQCNYSTNRVNVLTLHMKSHTSDSITSPRAQKAAHKTVIPTPEKPSSSRSARQAVKTSPKVVTPKRNATPKSGAGRKSVKRKVTATPKEIAKEEILADWSDAEEESQQKEKKKAKTSQDIFDTLLQKTQSPSSEPGEDKTQNATTDLITVTPKDEPDVDQMDIEEMPTLSNNNTPVSELISATDGGSESISATAGDSELISAIADDAELISATAGNAEVSELISATTETSQEVEEKDDLDAKFNELMKETTVTLPSFSSSSKCAPLSETTTNSITQQSNDVEVKPPTEKCKDTKDMLSANEEVRTEKDSSHEKPVINESELKTENDEAPSATDSVVETNVEDVVKTLPIEEPVTECEKTTVNDIPEPMPMKLENSSPPDILKSPVKVQQPQPVTEKVLPCSAISKPLSEGSASSASTATPSAPVYAKKSVPQLIEEKPKPKRTYSPRRRPSAAKSKASDTDTRVEPEVETKPKITQNNVSLAALIPESTDAKSQLRAEIQNPISCVPVSSPRKRETLSTATASTPAISATPTTTQSSAKTVLPNSTVKVATQSAVQVAEPVLDKPVAAVVKPKTSSTEPPKPVSPTKAVPSTPRGSQSKSSRKTSSEVTKPAIAGGLQTEVEGTKGLTQPVIQQQYLITSATGAVIATDPIPSAPVALAVETIRKPPSIAACSPTASSLALAQRKKEPNTATPKARGRTYPGRKSQPGSSEMTAGKPTATVKPTVNVEEDSIIRQALQGTIKSSPPTEQKRDTPVEQVVHVVPVQNPDGSVSYMFLSLNESDELKLDQLEGPTPTNNLEAVYIDKTVDCETLMTTLNPQQPQQIQLQLPQTFSSSQASLRQQPVSQQVKQQIAATTAIASPSSSQSQFISETIVAPQQFVIQQDGQEILNIGSNTIVQNEDGSFMDFSQLSSGDNNIYFMTEDGSIIDPAQCGMTGADIQQFLGSQ</sequence>
<dbReference type="Proteomes" id="UP000708208">
    <property type="component" value="Unassembled WGS sequence"/>
</dbReference>
<keyword evidence="1" id="KW-0479">Metal-binding</keyword>
<comment type="caution">
    <text evidence="5">The sequence shown here is derived from an EMBL/GenBank/DDBJ whole genome shotgun (WGS) entry which is preliminary data.</text>
</comment>
<feature type="compositionally biased region" description="Low complexity" evidence="2">
    <location>
        <begin position="589"/>
        <end position="601"/>
    </location>
</feature>
<dbReference type="PROSITE" id="PS50157">
    <property type="entry name" value="ZINC_FINGER_C2H2_2"/>
    <property type="match status" value="1"/>
</dbReference>
<reference evidence="5" key="1">
    <citation type="submission" date="2021-06" db="EMBL/GenBank/DDBJ databases">
        <authorList>
            <person name="Hodson N. C."/>
            <person name="Mongue J. A."/>
            <person name="Jaron S. K."/>
        </authorList>
    </citation>
    <scope>NUCLEOTIDE SEQUENCE</scope>
</reference>
<feature type="compositionally biased region" description="Basic and acidic residues" evidence="2">
    <location>
        <begin position="634"/>
        <end position="650"/>
    </location>
</feature>
<dbReference type="InterPro" id="IPR013087">
    <property type="entry name" value="Znf_C2H2_type"/>
</dbReference>
<dbReference type="PROSITE" id="PS50812">
    <property type="entry name" value="PWWP"/>
    <property type="match status" value="1"/>
</dbReference>
<feature type="region of interest" description="Disordered" evidence="2">
    <location>
        <begin position="138"/>
        <end position="176"/>
    </location>
</feature>
<proteinExistence type="predicted"/>
<keyword evidence="1" id="KW-0863">Zinc-finger</keyword>
<evidence type="ECO:0000259" key="4">
    <source>
        <dbReference type="PROSITE" id="PS50812"/>
    </source>
</evidence>
<evidence type="ECO:0000313" key="6">
    <source>
        <dbReference type="Proteomes" id="UP000708208"/>
    </source>
</evidence>
<feature type="region of interest" description="Disordered" evidence="2">
    <location>
        <begin position="433"/>
        <end position="514"/>
    </location>
</feature>
<keyword evidence="1" id="KW-0862">Zinc</keyword>
<feature type="compositionally biased region" description="Basic and acidic residues" evidence="2">
    <location>
        <begin position="459"/>
        <end position="503"/>
    </location>
</feature>
<feature type="domain" description="C2H2-type" evidence="3">
    <location>
        <begin position="176"/>
        <end position="203"/>
    </location>
</feature>
<feature type="domain" description="PWWP" evidence="4">
    <location>
        <begin position="1"/>
        <end position="67"/>
    </location>
</feature>
<feature type="compositionally biased region" description="Polar residues" evidence="2">
    <location>
        <begin position="295"/>
        <end position="311"/>
    </location>
</feature>
<feature type="region of interest" description="Disordered" evidence="2">
    <location>
        <begin position="198"/>
        <end position="324"/>
    </location>
</feature>
<protein>
    <recommendedName>
        <fullName evidence="7">C2H2-type domain-containing protein</fullName>
    </recommendedName>
</protein>
<evidence type="ECO:0008006" key="7">
    <source>
        <dbReference type="Google" id="ProtNLM"/>
    </source>
</evidence>
<evidence type="ECO:0000313" key="5">
    <source>
        <dbReference type="EMBL" id="CAG7838661.1"/>
    </source>
</evidence>
<evidence type="ECO:0000259" key="3">
    <source>
        <dbReference type="PROSITE" id="PS50157"/>
    </source>
</evidence>
<dbReference type="SMART" id="SM00355">
    <property type="entry name" value="ZnF_C2H2"/>
    <property type="match status" value="1"/>
</dbReference>
<keyword evidence="6" id="KW-1185">Reference proteome</keyword>
<feature type="compositionally biased region" description="Basic and acidic residues" evidence="2">
    <location>
        <begin position="18"/>
        <end position="41"/>
    </location>
</feature>
<feature type="region of interest" description="Disordered" evidence="2">
    <location>
        <begin position="739"/>
        <end position="795"/>
    </location>
</feature>
<dbReference type="EMBL" id="CAJVCH010571835">
    <property type="protein sequence ID" value="CAG7838661.1"/>
    <property type="molecule type" value="Genomic_DNA"/>
</dbReference>
<organism evidence="5 6">
    <name type="scientific">Allacma fusca</name>
    <dbReference type="NCBI Taxonomy" id="39272"/>
    <lineage>
        <taxon>Eukaryota</taxon>
        <taxon>Metazoa</taxon>
        <taxon>Ecdysozoa</taxon>
        <taxon>Arthropoda</taxon>
        <taxon>Hexapoda</taxon>
        <taxon>Collembola</taxon>
        <taxon>Symphypleona</taxon>
        <taxon>Sminthuridae</taxon>
        <taxon>Allacma</taxon>
    </lineage>
</organism>
<gene>
    <name evidence="5" type="ORF">AFUS01_LOCUS47602</name>
</gene>
<feature type="region of interest" description="Disordered" evidence="2">
    <location>
        <begin position="527"/>
        <end position="660"/>
    </location>
</feature>
<accession>A0A8J2LVF8</accession>
<dbReference type="InterPro" id="IPR000313">
    <property type="entry name" value="PWWP_dom"/>
</dbReference>
<dbReference type="OrthoDB" id="6381815at2759"/>
<feature type="region of interest" description="Disordered" evidence="2">
    <location>
        <begin position="859"/>
        <end position="896"/>
    </location>
</feature>
<dbReference type="AlphaFoldDB" id="A0A8J2LVF8"/>
<feature type="region of interest" description="Disordered" evidence="2">
    <location>
        <begin position="679"/>
        <end position="719"/>
    </location>
</feature>